<feature type="transmembrane region" description="Helical" evidence="4">
    <location>
        <begin position="78"/>
        <end position="98"/>
    </location>
</feature>
<evidence type="ECO:0008006" key="7">
    <source>
        <dbReference type="Google" id="ProtNLM"/>
    </source>
</evidence>
<protein>
    <recommendedName>
        <fullName evidence="7">Platelet-activating factor acetylhydrolase</fullName>
    </recommendedName>
</protein>
<accession>A0ABT3CYT0</accession>
<evidence type="ECO:0000313" key="6">
    <source>
        <dbReference type="Proteomes" id="UP001300692"/>
    </source>
</evidence>
<dbReference type="RefSeq" id="WP_264139670.1">
    <property type="nucleotide sequence ID" value="NZ_JAOYOD010000001.1"/>
</dbReference>
<dbReference type="Proteomes" id="UP001300692">
    <property type="component" value="Unassembled WGS sequence"/>
</dbReference>
<evidence type="ECO:0000256" key="1">
    <source>
        <dbReference type="ARBA" id="ARBA00022801"/>
    </source>
</evidence>
<dbReference type="Pfam" id="PF03403">
    <property type="entry name" value="PAF-AH_p_II"/>
    <property type="match status" value="1"/>
</dbReference>
<dbReference type="Gene3D" id="3.40.50.1820">
    <property type="entry name" value="alpha/beta hydrolase"/>
    <property type="match status" value="1"/>
</dbReference>
<dbReference type="PANTHER" id="PTHR10272:SF0">
    <property type="entry name" value="PLATELET-ACTIVATING FACTOR ACETYLHYDROLASE"/>
    <property type="match status" value="1"/>
</dbReference>
<gene>
    <name evidence="5" type="ORF">N7U62_19010</name>
</gene>
<dbReference type="EMBL" id="JAOYOD010000001">
    <property type="protein sequence ID" value="MCV9388777.1"/>
    <property type="molecule type" value="Genomic_DNA"/>
</dbReference>
<keyword evidence="6" id="KW-1185">Reference proteome</keyword>
<feature type="transmembrane region" description="Helical" evidence="4">
    <location>
        <begin position="22"/>
        <end position="44"/>
    </location>
</feature>
<keyword evidence="4" id="KW-0812">Transmembrane</keyword>
<organism evidence="5 6">
    <name type="scientific">Reichenbachiella ulvae</name>
    <dbReference type="NCBI Taxonomy" id="2980104"/>
    <lineage>
        <taxon>Bacteria</taxon>
        <taxon>Pseudomonadati</taxon>
        <taxon>Bacteroidota</taxon>
        <taxon>Cytophagia</taxon>
        <taxon>Cytophagales</taxon>
        <taxon>Reichenbachiellaceae</taxon>
        <taxon>Reichenbachiella</taxon>
    </lineage>
</organism>
<dbReference type="SUPFAM" id="SSF53474">
    <property type="entry name" value="alpha/beta-Hydrolases"/>
    <property type="match status" value="1"/>
</dbReference>
<keyword evidence="3" id="KW-0443">Lipid metabolism</keyword>
<evidence type="ECO:0000256" key="2">
    <source>
        <dbReference type="ARBA" id="ARBA00022963"/>
    </source>
</evidence>
<evidence type="ECO:0000256" key="4">
    <source>
        <dbReference type="SAM" id="Phobius"/>
    </source>
</evidence>
<name>A0ABT3CYT0_9BACT</name>
<dbReference type="PANTHER" id="PTHR10272">
    <property type="entry name" value="PLATELET-ACTIVATING FACTOR ACETYLHYDROLASE"/>
    <property type="match status" value="1"/>
</dbReference>
<keyword evidence="4" id="KW-1133">Transmembrane helix</keyword>
<comment type="caution">
    <text evidence="5">The sequence shown here is derived from an EMBL/GenBank/DDBJ whole genome shotgun (WGS) entry which is preliminary data.</text>
</comment>
<dbReference type="InterPro" id="IPR029058">
    <property type="entry name" value="AB_hydrolase_fold"/>
</dbReference>
<reference evidence="5 6" key="1">
    <citation type="submission" date="2022-10" db="EMBL/GenBank/DDBJ databases">
        <title>Comparative genomics and taxonomic characterization of three novel marine species of genus Reichenbachiella exhibiting antioxidant and polysaccharide degradation activities.</title>
        <authorList>
            <person name="Muhammad N."/>
            <person name="Lee Y.-J."/>
            <person name="Ko J."/>
            <person name="Kim S.-G."/>
        </authorList>
    </citation>
    <scope>NUCLEOTIDE SEQUENCE [LARGE SCALE GENOMIC DNA]</scope>
    <source>
        <strain evidence="5 6">ABR2-5</strain>
    </source>
</reference>
<keyword evidence="1" id="KW-0378">Hydrolase</keyword>
<evidence type="ECO:0000256" key="3">
    <source>
        <dbReference type="ARBA" id="ARBA00023098"/>
    </source>
</evidence>
<keyword evidence="2" id="KW-0442">Lipid degradation</keyword>
<evidence type="ECO:0000313" key="5">
    <source>
        <dbReference type="EMBL" id="MCV9388777.1"/>
    </source>
</evidence>
<sequence length="488" mass="55355">MRIFEIIILLTVTVLPFVKRRLLWRIPSNYVLIFLGIIMSLHLLLEGWRWQMFPAYLLFILLVWRIQAVDASNTVRLTFLRILGFVGLILVAFIAWLLPSVLPVFHLPEPRGAYAVGTESVYVQTDRDEIITQDPNDKRELMYKIWYPSQADVSSLDGDDYIDQASREGFATKYGLPPSALNYLDRVETYVHPGIPVADGNFPVLIFSHGYGSKATGYYALLTEIASQGYVIINMNHTYESLGTTFPDGRKKYFDYDFQREISANGMDAMYPLIDAFKNGLSYEERHPIVKKAVKEFYESQSVDRWAEDMIYTIDLLEQWNSGGTLKGHLDLNSIGVLGHSNGGGAAGKVPLLDNRVKAAANIDGITWGNLIDTTYQLPFLYVSADWPAEHEDVNSHIYNNKSTDYFYETKLLKSGHPNFMDIPFMIPVKSLAGTGEIDPYRGMEIVTRLVTSFFDKHLKGDQGANPESIGEQFEELEMKVYKGDSIQ</sequence>
<keyword evidence="4" id="KW-0472">Membrane</keyword>
<proteinExistence type="predicted"/>
<feature type="transmembrane region" description="Helical" evidence="4">
    <location>
        <begin position="50"/>
        <end position="66"/>
    </location>
</feature>